<protein>
    <recommendedName>
        <fullName evidence="3">N-acetyltransferase domain-containing protein</fullName>
    </recommendedName>
</protein>
<dbReference type="STRING" id="319970.RV00_GL002638"/>
<evidence type="ECO:0000256" key="2">
    <source>
        <dbReference type="ARBA" id="ARBA00023315"/>
    </source>
</evidence>
<dbReference type="InterPro" id="IPR050832">
    <property type="entry name" value="Bact_Acetyltransf"/>
</dbReference>
<evidence type="ECO:0000313" key="4">
    <source>
        <dbReference type="EMBL" id="OJG35453.1"/>
    </source>
</evidence>
<dbReference type="Proteomes" id="UP000183700">
    <property type="component" value="Unassembled WGS sequence"/>
</dbReference>
<name>A0A1L8SU36_9ENTE</name>
<keyword evidence="1" id="KW-0808">Transferase</keyword>
<comment type="caution">
    <text evidence="4">The sequence shown here is derived from an EMBL/GenBank/DDBJ whole genome shotgun (WGS) entry which is preliminary data.</text>
</comment>
<sequence length="139" mass="16986">MQIREMIPQDRKSLRKLYLESRRRTFYWDDPLLMHEEDFDRDTQDEQIFVAIEQQQIVGFISIYLPENFIHCLFIHHEFQGLGIGHLLMQQAKKVTQRPIRLKCLSRNHEALAFYEKEGWQKVHEVKLHDPYWEMIFPD</sequence>
<evidence type="ECO:0000256" key="1">
    <source>
        <dbReference type="ARBA" id="ARBA00022679"/>
    </source>
</evidence>
<dbReference type="InterPro" id="IPR000182">
    <property type="entry name" value="GNAT_dom"/>
</dbReference>
<dbReference type="RefSeq" id="WP_071862428.1">
    <property type="nucleotide sequence ID" value="NZ_CAURXW010000013.1"/>
</dbReference>
<keyword evidence="2" id="KW-0012">Acyltransferase</keyword>
<dbReference type="InterPro" id="IPR016181">
    <property type="entry name" value="Acyl_CoA_acyltransferase"/>
</dbReference>
<dbReference type="SUPFAM" id="SSF55729">
    <property type="entry name" value="Acyl-CoA N-acyltransferases (Nat)"/>
    <property type="match status" value="1"/>
</dbReference>
<keyword evidence="5" id="KW-1185">Reference proteome</keyword>
<dbReference type="PANTHER" id="PTHR43877:SF2">
    <property type="entry name" value="AMINOALKYLPHOSPHONATE N-ACETYLTRANSFERASE-RELATED"/>
    <property type="match status" value="1"/>
</dbReference>
<dbReference type="EMBL" id="JXKM01000006">
    <property type="protein sequence ID" value="OJG35453.1"/>
    <property type="molecule type" value="Genomic_DNA"/>
</dbReference>
<accession>A0A1L8SU36</accession>
<dbReference type="PROSITE" id="PS51186">
    <property type="entry name" value="GNAT"/>
    <property type="match status" value="1"/>
</dbReference>
<dbReference type="Gene3D" id="3.40.630.30">
    <property type="match status" value="1"/>
</dbReference>
<dbReference type="PANTHER" id="PTHR43877">
    <property type="entry name" value="AMINOALKYLPHOSPHONATE N-ACETYLTRANSFERASE-RELATED-RELATED"/>
    <property type="match status" value="1"/>
</dbReference>
<proteinExistence type="predicted"/>
<evidence type="ECO:0000313" key="5">
    <source>
        <dbReference type="Proteomes" id="UP000183700"/>
    </source>
</evidence>
<dbReference type="CDD" id="cd04301">
    <property type="entry name" value="NAT_SF"/>
    <property type="match status" value="1"/>
</dbReference>
<dbReference type="Pfam" id="PF00583">
    <property type="entry name" value="Acetyltransf_1"/>
    <property type="match status" value="1"/>
</dbReference>
<dbReference type="OrthoDB" id="9788755at2"/>
<dbReference type="AlphaFoldDB" id="A0A1L8SU36"/>
<feature type="domain" description="N-acetyltransferase" evidence="3">
    <location>
        <begin position="1"/>
        <end position="139"/>
    </location>
</feature>
<reference evidence="4 5" key="1">
    <citation type="submission" date="2014-12" db="EMBL/GenBank/DDBJ databases">
        <title>Draft genome sequences of 29 type strains of Enterococci.</title>
        <authorList>
            <person name="Zhong Z."/>
            <person name="Sun Z."/>
            <person name="Liu W."/>
            <person name="Zhang W."/>
            <person name="Zhang H."/>
        </authorList>
    </citation>
    <scope>NUCLEOTIDE SEQUENCE [LARGE SCALE GENOMIC DNA]</scope>
    <source>
        <strain evidence="4 5">DSM 22802</strain>
    </source>
</reference>
<dbReference type="GO" id="GO:0016747">
    <property type="term" value="F:acyltransferase activity, transferring groups other than amino-acyl groups"/>
    <property type="evidence" value="ECO:0007669"/>
    <property type="project" value="InterPro"/>
</dbReference>
<organism evidence="4 5">
    <name type="scientific">Enterococcus devriesei</name>
    <dbReference type="NCBI Taxonomy" id="319970"/>
    <lineage>
        <taxon>Bacteria</taxon>
        <taxon>Bacillati</taxon>
        <taxon>Bacillota</taxon>
        <taxon>Bacilli</taxon>
        <taxon>Lactobacillales</taxon>
        <taxon>Enterococcaceae</taxon>
        <taxon>Enterococcus</taxon>
    </lineage>
</organism>
<evidence type="ECO:0000259" key="3">
    <source>
        <dbReference type="PROSITE" id="PS51186"/>
    </source>
</evidence>
<gene>
    <name evidence="4" type="ORF">RV00_GL002638</name>
</gene>